<dbReference type="GO" id="GO:0016787">
    <property type="term" value="F:hydrolase activity"/>
    <property type="evidence" value="ECO:0007669"/>
    <property type="project" value="UniProtKB-KW"/>
</dbReference>
<name>A0A6I6FFE5_9ACTN</name>
<dbReference type="InterPro" id="IPR029060">
    <property type="entry name" value="PIN-like_dom_sf"/>
</dbReference>
<dbReference type="Gene3D" id="3.40.50.1010">
    <property type="entry name" value="5'-nuclease"/>
    <property type="match status" value="1"/>
</dbReference>
<dbReference type="KEGG" id="sfic:EIZ62_22655"/>
<protein>
    <submittedName>
        <fullName evidence="6">Twitching motility protein PilT</fullName>
    </submittedName>
</protein>
<accession>A0A6I6FFE5</accession>
<dbReference type="EMBL" id="CP034279">
    <property type="protein sequence ID" value="QGV82813.1"/>
    <property type="molecule type" value="Genomic_DNA"/>
</dbReference>
<organism evidence="6 7">
    <name type="scientific">Streptomyces ficellus</name>
    <dbReference type="NCBI Taxonomy" id="1977088"/>
    <lineage>
        <taxon>Bacteria</taxon>
        <taxon>Bacillati</taxon>
        <taxon>Actinomycetota</taxon>
        <taxon>Actinomycetes</taxon>
        <taxon>Kitasatosporales</taxon>
        <taxon>Streptomycetaceae</taxon>
        <taxon>Streptomyces</taxon>
    </lineage>
</organism>
<keyword evidence="3" id="KW-0378">Hydrolase</keyword>
<gene>
    <name evidence="6" type="ORF">EIZ62_22655</name>
</gene>
<dbReference type="Pfam" id="PF01850">
    <property type="entry name" value="PIN"/>
    <property type="match status" value="1"/>
</dbReference>
<reference evidence="6 7" key="1">
    <citation type="submission" date="2018-12" db="EMBL/GenBank/DDBJ databases">
        <title>Complete genome sequence of Streptomyces ficellus NRRL8067, the producer of ficellomycin, feldamycin and nojirimycin.</title>
        <authorList>
            <person name="Zhang H."/>
            <person name="Yue R."/>
            <person name="Liu Y."/>
            <person name="Li M."/>
            <person name="Mu H."/>
            <person name="Zhang J."/>
        </authorList>
    </citation>
    <scope>NUCLEOTIDE SEQUENCE [LARGE SCALE GENOMIC DNA]</scope>
    <source>
        <strain evidence="6 7">NRRL 8067</strain>
    </source>
</reference>
<proteinExistence type="predicted"/>
<sequence>MVYDAGALIAAERNQSTLWRLHRSYLTAGGVPVVPSPVVAQVWRNGARQAALARLLQGCDVLPLDDALARRVGELLGHADVVDPVDGAVALISARTSATVITSDPGDIQRLLDHLGRAGKRATVKPLH</sequence>
<evidence type="ECO:0000259" key="5">
    <source>
        <dbReference type="Pfam" id="PF01850"/>
    </source>
</evidence>
<dbReference type="SUPFAM" id="SSF88723">
    <property type="entry name" value="PIN domain-like"/>
    <property type="match status" value="1"/>
</dbReference>
<evidence type="ECO:0000313" key="6">
    <source>
        <dbReference type="EMBL" id="QGV82813.1"/>
    </source>
</evidence>
<evidence type="ECO:0000256" key="1">
    <source>
        <dbReference type="ARBA" id="ARBA00022722"/>
    </source>
</evidence>
<dbReference type="Proteomes" id="UP000422572">
    <property type="component" value="Chromosome"/>
</dbReference>
<keyword evidence="7" id="KW-1185">Reference proteome</keyword>
<keyword evidence="1" id="KW-0540">Nuclease</keyword>
<dbReference type="AlphaFoldDB" id="A0A6I6FFE5"/>
<evidence type="ECO:0000256" key="3">
    <source>
        <dbReference type="ARBA" id="ARBA00022801"/>
    </source>
</evidence>
<evidence type="ECO:0000313" key="7">
    <source>
        <dbReference type="Proteomes" id="UP000422572"/>
    </source>
</evidence>
<evidence type="ECO:0000256" key="2">
    <source>
        <dbReference type="ARBA" id="ARBA00022723"/>
    </source>
</evidence>
<dbReference type="InterPro" id="IPR002716">
    <property type="entry name" value="PIN_dom"/>
</dbReference>
<dbReference type="GO" id="GO:0046872">
    <property type="term" value="F:metal ion binding"/>
    <property type="evidence" value="ECO:0007669"/>
    <property type="project" value="UniProtKB-KW"/>
</dbReference>
<dbReference type="GO" id="GO:0004518">
    <property type="term" value="F:nuclease activity"/>
    <property type="evidence" value="ECO:0007669"/>
    <property type="project" value="UniProtKB-KW"/>
</dbReference>
<feature type="domain" description="PIN" evidence="5">
    <location>
        <begin position="1"/>
        <end position="105"/>
    </location>
</feature>
<keyword evidence="4" id="KW-0460">Magnesium</keyword>
<keyword evidence="2" id="KW-0479">Metal-binding</keyword>
<dbReference type="OrthoDB" id="3785877at2"/>
<evidence type="ECO:0000256" key="4">
    <source>
        <dbReference type="ARBA" id="ARBA00022842"/>
    </source>
</evidence>